<dbReference type="InterPro" id="IPR010730">
    <property type="entry name" value="HET"/>
</dbReference>
<dbReference type="Proteomes" id="UP001345013">
    <property type="component" value="Unassembled WGS sequence"/>
</dbReference>
<proteinExistence type="predicted"/>
<comment type="caution">
    <text evidence="2">The sequence shown here is derived from an EMBL/GenBank/DDBJ whole genome shotgun (WGS) entry which is preliminary data.</text>
</comment>
<feature type="domain" description="Heterokaryon incompatibility" evidence="1">
    <location>
        <begin position="261"/>
        <end position="435"/>
    </location>
</feature>
<sequence length="774" mass="87335">MTSLQETARPKLCKICTGIEVRKPFCGPEHSRSSSGTTTRICYSHAQSLHELLTSAIDDHCHLCYLILDVIRKHYILISNKKNVLDDWDYVDDLEDFSDDEAESGLSPETLQRYRRFFCEADNTFDQANNTSSPMVLEFVFRSPLRDELPSRCTDVAVHWTQAGGLSRLTTTTSALSLVSGLPDNLVRLCEARDLQNDTDTSGAYSSALVRLWVNKCDQTHELCRARREQREISLPTRVIEVAADETNPRLVESQGQTAGYVCLSHCWGKSPTFKTEVASLSTRKRGMDIKEMPKTFQDAVTITRNLGMRYLWIDSLCIVRDSADDWARESAQMGRIYRDAAVTVFAESSDSDAGGCFAPRPQVGRTSALCRTPMLDSLTQAFSDEEHQTPTFIQEKLHHAGSHSLPERHSVFETVKNLEARTTPLSSRGWVLQESILSFRALVYEQHEVRWSCPTMKACECAPEGHIRQSWSKLDRGEVEIVDKRDLSNAWASIVHEFSRRKLTYSRDKLPALAGIAGEMSHDKRPTQYLAGLWEDDLRHNLAWFVPPRSTLAPYRETNRTQGCHAPSWSWAAVDGEVRMHLQLNDDRQTSEDWAVERARRAKSLLCEILVSRTTPVNKLNPFGDCTGTLKLRGPLGYAKCCSPATTSHHVDRIPLADTWSGRETAWFDPDVSPVPRQSPIDEVWCMPLYHTSGHLWCLALTPVQTNQGLIILGGRSSPQGEVYQRVGIVTAKYVSSHEILTEPEKHFGTTMEQNNAILAWFEQCEVKTITIV</sequence>
<evidence type="ECO:0000313" key="3">
    <source>
        <dbReference type="Proteomes" id="UP001345013"/>
    </source>
</evidence>
<keyword evidence="3" id="KW-1185">Reference proteome</keyword>
<gene>
    <name evidence="2" type="ORF">LTR24_002092</name>
</gene>
<protein>
    <recommendedName>
        <fullName evidence="1">Heterokaryon incompatibility domain-containing protein</fullName>
    </recommendedName>
</protein>
<reference evidence="2 3" key="1">
    <citation type="submission" date="2023-08" db="EMBL/GenBank/DDBJ databases">
        <title>Black Yeasts Isolated from many extreme environments.</title>
        <authorList>
            <person name="Coleine C."/>
            <person name="Stajich J.E."/>
            <person name="Selbmann L."/>
        </authorList>
    </citation>
    <scope>NUCLEOTIDE SEQUENCE [LARGE SCALE GENOMIC DNA]</scope>
    <source>
        <strain evidence="2 3">CCFEE 5885</strain>
    </source>
</reference>
<dbReference type="Pfam" id="PF06985">
    <property type="entry name" value="HET"/>
    <property type="match status" value="1"/>
</dbReference>
<dbReference type="PANTHER" id="PTHR33112:SF13">
    <property type="entry name" value="HETEROKARYON INCOMPATIBILITY DOMAIN-CONTAINING PROTEIN"/>
    <property type="match status" value="1"/>
</dbReference>
<evidence type="ECO:0000313" key="2">
    <source>
        <dbReference type="EMBL" id="KAK5097626.1"/>
    </source>
</evidence>
<dbReference type="EMBL" id="JAVRRG010000017">
    <property type="protein sequence ID" value="KAK5097626.1"/>
    <property type="molecule type" value="Genomic_DNA"/>
</dbReference>
<accession>A0ABR0KIG3</accession>
<name>A0ABR0KIG3_9EURO</name>
<evidence type="ECO:0000259" key="1">
    <source>
        <dbReference type="Pfam" id="PF06985"/>
    </source>
</evidence>
<dbReference type="PANTHER" id="PTHR33112">
    <property type="entry name" value="DOMAIN PROTEIN, PUTATIVE-RELATED"/>
    <property type="match status" value="1"/>
</dbReference>
<organism evidence="2 3">
    <name type="scientific">Lithohypha guttulata</name>
    <dbReference type="NCBI Taxonomy" id="1690604"/>
    <lineage>
        <taxon>Eukaryota</taxon>
        <taxon>Fungi</taxon>
        <taxon>Dikarya</taxon>
        <taxon>Ascomycota</taxon>
        <taxon>Pezizomycotina</taxon>
        <taxon>Eurotiomycetes</taxon>
        <taxon>Chaetothyriomycetidae</taxon>
        <taxon>Chaetothyriales</taxon>
        <taxon>Trichomeriaceae</taxon>
        <taxon>Lithohypha</taxon>
    </lineage>
</organism>